<feature type="region of interest" description="Disordered" evidence="2">
    <location>
        <begin position="1"/>
        <end position="20"/>
    </location>
</feature>
<keyword evidence="1" id="KW-0175">Coiled coil</keyword>
<dbReference type="Proteomes" id="UP000265520">
    <property type="component" value="Unassembled WGS sequence"/>
</dbReference>
<dbReference type="AlphaFoldDB" id="A0A392PU09"/>
<dbReference type="EMBL" id="LXQA010093824">
    <property type="protein sequence ID" value="MCI14796.1"/>
    <property type="molecule type" value="Genomic_DNA"/>
</dbReference>
<sequence length="123" mass="14103">KPPFKGKHYHKRKVSDLDSISRNNPSYNELQDAFEKLHGEAIDAFKKLAARRKVISHLEAKILELQNQLEALKLSMVEKSKDIIEDEKPSWFGYETCHIWHGEVRTLQNQIGQGSCVGSHFCG</sequence>
<keyword evidence="4" id="KW-1185">Reference proteome</keyword>
<accession>A0A392PU09</accession>
<comment type="caution">
    <text evidence="3">The sequence shown here is derived from an EMBL/GenBank/DDBJ whole genome shotgun (WGS) entry which is preliminary data.</text>
</comment>
<feature type="compositionally biased region" description="Basic residues" evidence="2">
    <location>
        <begin position="1"/>
        <end position="13"/>
    </location>
</feature>
<evidence type="ECO:0000313" key="4">
    <source>
        <dbReference type="Proteomes" id="UP000265520"/>
    </source>
</evidence>
<proteinExistence type="predicted"/>
<evidence type="ECO:0000256" key="1">
    <source>
        <dbReference type="SAM" id="Coils"/>
    </source>
</evidence>
<feature type="coiled-coil region" evidence="1">
    <location>
        <begin position="48"/>
        <end position="82"/>
    </location>
</feature>
<organism evidence="3 4">
    <name type="scientific">Trifolium medium</name>
    <dbReference type="NCBI Taxonomy" id="97028"/>
    <lineage>
        <taxon>Eukaryota</taxon>
        <taxon>Viridiplantae</taxon>
        <taxon>Streptophyta</taxon>
        <taxon>Embryophyta</taxon>
        <taxon>Tracheophyta</taxon>
        <taxon>Spermatophyta</taxon>
        <taxon>Magnoliopsida</taxon>
        <taxon>eudicotyledons</taxon>
        <taxon>Gunneridae</taxon>
        <taxon>Pentapetalae</taxon>
        <taxon>rosids</taxon>
        <taxon>fabids</taxon>
        <taxon>Fabales</taxon>
        <taxon>Fabaceae</taxon>
        <taxon>Papilionoideae</taxon>
        <taxon>50 kb inversion clade</taxon>
        <taxon>NPAAA clade</taxon>
        <taxon>Hologalegina</taxon>
        <taxon>IRL clade</taxon>
        <taxon>Trifolieae</taxon>
        <taxon>Trifolium</taxon>
    </lineage>
</organism>
<evidence type="ECO:0000313" key="3">
    <source>
        <dbReference type="EMBL" id="MCI14796.1"/>
    </source>
</evidence>
<reference evidence="3 4" key="1">
    <citation type="journal article" date="2018" name="Front. Plant Sci.">
        <title>Red Clover (Trifolium pratense) and Zigzag Clover (T. medium) - A Picture of Genomic Similarities and Differences.</title>
        <authorList>
            <person name="Dluhosova J."/>
            <person name="Istvanek J."/>
            <person name="Nedelnik J."/>
            <person name="Repkova J."/>
        </authorList>
    </citation>
    <scope>NUCLEOTIDE SEQUENCE [LARGE SCALE GENOMIC DNA]</scope>
    <source>
        <strain evidence="4">cv. 10/8</strain>
        <tissue evidence="3">Leaf</tissue>
    </source>
</reference>
<feature type="non-terminal residue" evidence="3">
    <location>
        <position position="1"/>
    </location>
</feature>
<protein>
    <submittedName>
        <fullName evidence="3">Uncharacterized protein</fullName>
    </submittedName>
</protein>
<name>A0A392PU09_9FABA</name>
<evidence type="ECO:0000256" key="2">
    <source>
        <dbReference type="SAM" id="MobiDB-lite"/>
    </source>
</evidence>